<gene>
    <name evidence="1" type="ORF">V6984_16260</name>
</gene>
<sequence>MDTRIEVIGIDHGWSMMKSVSEVFVTGIKEITTIPALYKDTLEYKGK</sequence>
<dbReference type="EMBL" id="CP146256">
    <property type="protein sequence ID" value="XAH73046.1"/>
    <property type="molecule type" value="Genomic_DNA"/>
</dbReference>
<dbReference type="Proteomes" id="UP001451571">
    <property type="component" value="Chromosome"/>
</dbReference>
<protein>
    <recommendedName>
        <fullName evidence="3">Plasmid segregation actin-type ATPase ParM</fullName>
    </recommendedName>
</protein>
<accession>A0ABZ3ES41</accession>
<organism evidence="1 2">
    <name type="scientific">Kineothrix sedimenti</name>
    <dbReference type="NCBI Taxonomy" id="3123317"/>
    <lineage>
        <taxon>Bacteria</taxon>
        <taxon>Bacillati</taxon>
        <taxon>Bacillota</taxon>
        <taxon>Clostridia</taxon>
        <taxon>Lachnospirales</taxon>
        <taxon>Lachnospiraceae</taxon>
        <taxon>Kineothrix</taxon>
    </lineage>
</organism>
<evidence type="ECO:0000313" key="1">
    <source>
        <dbReference type="EMBL" id="XAH73046.1"/>
    </source>
</evidence>
<keyword evidence="2" id="KW-1185">Reference proteome</keyword>
<proteinExistence type="predicted"/>
<reference evidence="1 2" key="1">
    <citation type="submission" date="2024-02" db="EMBL/GenBank/DDBJ databases">
        <title>Bacterial strain from lacustrine sediment.</title>
        <authorList>
            <person name="Petit C."/>
            <person name="Fadhlaoui K."/>
        </authorList>
    </citation>
    <scope>NUCLEOTIDE SEQUENCE [LARGE SCALE GENOMIC DNA]</scope>
    <source>
        <strain evidence="1 2">IPX-CK</strain>
    </source>
</reference>
<evidence type="ECO:0000313" key="2">
    <source>
        <dbReference type="Proteomes" id="UP001451571"/>
    </source>
</evidence>
<evidence type="ECO:0008006" key="3">
    <source>
        <dbReference type="Google" id="ProtNLM"/>
    </source>
</evidence>
<name>A0ABZ3ES41_9FIRM</name>